<accession>A0A831UDJ7</accession>
<reference evidence="3" key="1">
    <citation type="journal article" date="2020" name="mSystems">
        <title>Genome- and Community-Level Interaction Insights into Carbon Utilization and Element Cycling Functions of Hydrothermarchaeota in Hydrothermal Sediment.</title>
        <authorList>
            <person name="Zhou Z."/>
            <person name="Liu Y."/>
            <person name="Xu W."/>
            <person name="Pan J."/>
            <person name="Luo Z.H."/>
            <person name="Li M."/>
        </authorList>
    </citation>
    <scope>NUCLEOTIDE SEQUENCE [LARGE SCALE GENOMIC DNA]</scope>
    <source>
        <strain evidence="3">SpSt-349</strain>
    </source>
</reference>
<comment type="caution">
    <text evidence="3">The sequence shown here is derived from an EMBL/GenBank/DDBJ whole genome shotgun (WGS) entry which is preliminary data.</text>
</comment>
<organism evidence="3">
    <name type="scientific">Geobacter metallireducens</name>
    <dbReference type="NCBI Taxonomy" id="28232"/>
    <lineage>
        <taxon>Bacteria</taxon>
        <taxon>Pseudomonadati</taxon>
        <taxon>Thermodesulfobacteriota</taxon>
        <taxon>Desulfuromonadia</taxon>
        <taxon>Geobacterales</taxon>
        <taxon>Geobacteraceae</taxon>
        <taxon>Geobacter</taxon>
    </lineage>
</organism>
<evidence type="ECO:0000313" key="3">
    <source>
        <dbReference type="EMBL" id="HEN42720.1"/>
    </source>
</evidence>
<evidence type="ECO:0000256" key="2">
    <source>
        <dbReference type="SAM" id="SignalP"/>
    </source>
</evidence>
<name>A0A831UDJ7_GEOME</name>
<feature type="signal peptide" evidence="2">
    <location>
        <begin position="1"/>
        <end position="26"/>
    </location>
</feature>
<evidence type="ECO:0000256" key="1">
    <source>
        <dbReference type="SAM" id="MobiDB-lite"/>
    </source>
</evidence>
<dbReference type="EMBL" id="DSOV01000044">
    <property type="protein sequence ID" value="HEN42720.1"/>
    <property type="molecule type" value="Genomic_DNA"/>
</dbReference>
<gene>
    <name evidence="3" type="ORF">ENQ87_10155</name>
</gene>
<feature type="chain" id="PRO_5032602835" evidence="2">
    <location>
        <begin position="27"/>
        <end position="214"/>
    </location>
</feature>
<keyword evidence="2" id="KW-0732">Signal</keyword>
<feature type="region of interest" description="Disordered" evidence="1">
    <location>
        <begin position="194"/>
        <end position="214"/>
    </location>
</feature>
<proteinExistence type="predicted"/>
<protein>
    <submittedName>
        <fullName evidence="3">Uncharacterized protein</fullName>
    </submittedName>
</protein>
<sequence>MTPMTATKSILSVLVLLLIASASAEAFVFDVWKSGMKTDRAIEAGKRKNLSLKPAGGGLFSKKEPEDLAVRVEYQCDTKLMGYDAKILFSFSPLTRVLHTLRVTVMLPLSSEKADMDVLADAIARQLDTKYADQGEPPAENMIGGLVDKVRDVKRRSWKGGGDTVTMESHWKMINGEVVVLYVDDKLAEKAAVEDRQVREKRLERSSGGDRSKF</sequence>
<dbReference type="AlphaFoldDB" id="A0A831UDJ7"/>